<dbReference type="RefSeq" id="XP_067821365.1">
    <property type="nucleotide sequence ID" value="XM_067963318.1"/>
</dbReference>
<evidence type="ECO:0000313" key="2">
    <source>
        <dbReference type="Proteomes" id="UP000294530"/>
    </source>
</evidence>
<dbReference type="OrthoDB" id="59470at2759"/>
<dbReference type="AlphaFoldDB" id="A0A976IHF7"/>
<dbReference type="Pfam" id="PF01063">
    <property type="entry name" value="Aminotran_4"/>
    <property type="match status" value="1"/>
</dbReference>
<dbReference type="GeneID" id="94348989"/>
<reference evidence="1 2" key="1">
    <citation type="journal article" date="2021" name="Genome Biol.">
        <title>AFLAP: assembly-free linkage analysis pipeline using k-mers from genome sequencing data.</title>
        <authorList>
            <person name="Fletcher K."/>
            <person name="Zhang L."/>
            <person name="Gil J."/>
            <person name="Han R."/>
            <person name="Cavanaugh K."/>
            <person name="Michelmore R."/>
        </authorList>
    </citation>
    <scope>NUCLEOTIDE SEQUENCE [LARGE SCALE GENOMIC DNA]</scope>
    <source>
        <strain evidence="1 2">SF5</strain>
    </source>
</reference>
<proteinExistence type="predicted"/>
<dbReference type="GO" id="GO:0003824">
    <property type="term" value="F:catalytic activity"/>
    <property type="evidence" value="ECO:0007669"/>
    <property type="project" value="InterPro"/>
</dbReference>
<comment type="caution">
    <text evidence="1">The sequence shown here is derived from an EMBL/GenBank/DDBJ whole genome shotgun (WGS) entry which is preliminary data.</text>
</comment>
<dbReference type="Gene3D" id="3.20.10.10">
    <property type="entry name" value="D-amino Acid Aminotransferase, subunit A, domain 2"/>
    <property type="match status" value="1"/>
</dbReference>
<dbReference type="SUPFAM" id="SSF56752">
    <property type="entry name" value="D-aminoacid aminotransferase-like PLP-dependent enzymes"/>
    <property type="match status" value="1"/>
</dbReference>
<organism evidence="1 2">
    <name type="scientific">Bremia lactucae</name>
    <name type="common">Lettuce downy mildew</name>
    <dbReference type="NCBI Taxonomy" id="4779"/>
    <lineage>
        <taxon>Eukaryota</taxon>
        <taxon>Sar</taxon>
        <taxon>Stramenopiles</taxon>
        <taxon>Oomycota</taxon>
        <taxon>Peronosporomycetes</taxon>
        <taxon>Peronosporales</taxon>
        <taxon>Peronosporaceae</taxon>
        <taxon>Bremia</taxon>
    </lineage>
</organism>
<dbReference type="Proteomes" id="UP000294530">
    <property type="component" value="Unassembled WGS sequence"/>
</dbReference>
<evidence type="ECO:0000313" key="1">
    <source>
        <dbReference type="EMBL" id="TDH71866.1"/>
    </source>
</evidence>
<keyword evidence="2" id="KW-1185">Reference proteome</keyword>
<gene>
    <name evidence="1" type="ORF">CCR75_005236</name>
</gene>
<accession>A0A976IHF7</accession>
<protein>
    <submittedName>
        <fullName evidence="1">Uncharacterized protein</fullName>
    </submittedName>
</protein>
<dbReference type="InterPro" id="IPR036038">
    <property type="entry name" value="Aminotransferase-like"/>
</dbReference>
<dbReference type="PANTHER" id="PTHR47703">
    <property type="entry name" value="D-AMINOACID AMINOTRANSFERASE-LIKE PLP-DEPENDENT ENZYMES SUPERFAMILY PROTEIN"/>
    <property type="match status" value="1"/>
</dbReference>
<dbReference type="InterPro" id="IPR043132">
    <property type="entry name" value="BCAT-like_C"/>
</dbReference>
<dbReference type="EMBL" id="SHOA02000015">
    <property type="protein sequence ID" value="TDH71866.1"/>
    <property type="molecule type" value="Genomic_DNA"/>
</dbReference>
<name>A0A976IHF7_BRELC</name>
<dbReference type="PANTHER" id="PTHR47703:SF2">
    <property type="entry name" value="D-AMINOACID AMINOTRANSFERASE-LIKE PLP-DEPENDENT ENZYMES SUPERFAMILY PROTEIN"/>
    <property type="match status" value="1"/>
</dbReference>
<sequence>MYLIGFYCLNARHENERMRALLAEIQGALCFNETKIKRVSAFECVELCSAKAFFQSRPTGVYTCTRLKASDETTSKVFTILDEWSFHLQRLSHGVTLADNSFKWSSSELEKLKVTTDLLAATAVDQWLVGNTDDGMLSVLWYPRPDIHDYCVAVHVCPLPTPLRFTSTVLVYGEGRTNAHCKHTQWIKDRVIIEQHAARIRENRGEPIDEVLLSTTISGGDKLLLEGLTTNLFVVKGDKVYTAENDVLHGSTRMLVLKACADLSIPVVLEAPKLSERDLWQAAFVTRTGEEENAIEATSIPSDSSGYTQKIRDHILTKRM</sequence>
<dbReference type="InterPro" id="IPR001544">
    <property type="entry name" value="Aminotrans_IV"/>
</dbReference>
<dbReference type="KEGG" id="blac:94348989"/>